<dbReference type="EMBL" id="JAAVJB010000066">
    <property type="protein sequence ID" value="NJP66743.1"/>
    <property type="molecule type" value="Genomic_DNA"/>
</dbReference>
<dbReference type="InterPro" id="IPR020845">
    <property type="entry name" value="AMP-binding_CS"/>
</dbReference>
<evidence type="ECO:0000313" key="4">
    <source>
        <dbReference type="EMBL" id="NJP66743.1"/>
    </source>
</evidence>
<feature type="transmembrane region" description="Helical" evidence="2">
    <location>
        <begin position="101"/>
        <end position="124"/>
    </location>
</feature>
<dbReference type="GO" id="GO:0016874">
    <property type="term" value="F:ligase activity"/>
    <property type="evidence" value="ECO:0007669"/>
    <property type="project" value="UniProtKB-KW"/>
</dbReference>
<reference evidence="4 5" key="1">
    <citation type="submission" date="2020-03" db="EMBL/GenBank/DDBJ databases">
        <title>Draft genome of Streptomyces sp. ventii, isolated from the Axial Seamount in the Pacific Ocean, and resequencing of the two type strains Streptomyces lonarensis strain NCL 716 and Streptomyces bohaiensis strain 11A07.</title>
        <authorList>
            <person name="Loughran R.M."/>
            <person name="Pfannmuller K.M."/>
            <person name="Wasson B.J."/>
            <person name="Deadmond M.C."/>
            <person name="Paddock B.E."/>
            <person name="Koyack M.J."/>
            <person name="Gallegos D.A."/>
            <person name="Mitchell E.A."/>
            <person name="Ushijima B."/>
            <person name="Saw J.H."/>
            <person name="Mcphail K.L."/>
            <person name="Videau P."/>
        </authorList>
    </citation>
    <scope>NUCLEOTIDE SEQUENCE [LARGE SCALE GENOMIC DNA]</scope>
    <source>
        <strain evidence="5">5675061</strain>
    </source>
</reference>
<keyword evidence="2" id="KW-1133">Transmembrane helix</keyword>
<dbReference type="Gene3D" id="3.40.50.12780">
    <property type="entry name" value="N-terminal domain of ligase-like"/>
    <property type="match status" value="1"/>
</dbReference>
<name>A0ABX1AHV8_9ACTN</name>
<dbReference type="SUPFAM" id="SSF56801">
    <property type="entry name" value="Acetyl-CoA synthetase-like"/>
    <property type="match status" value="1"/>
</dbReference>
<keyword evidence="2" id="KW-0812">Transmembrane</keyword>
<comment type="caution">
    <text evidence="4">The sequence shown here is derived from an EMBL/GenBank/DDBJ whole genome shotgun (WGS) entry which is preliminary data.</text>
</comment>
<evidence type="ECO:0000256" key="1">
    <source>
        <dbReference type="SAM" id="MobiDB-lite"/>
    </source>
</evidence>
<keyword evidence="4" id="KW-0436">Ligase</keyword>
<evidence type="ECO:0000256" key="2">
    <source>
        <dbReference type="SAM" id="Phobius"/>
    </source>
</evidence>
<dbReference type="RefSeq" id="WP_167933266.1">
    <property type="nucleotide sequence ID" value="NZ_JAAVJB010000066.1"/>
</dbReference>
<dbReference type="Pfam" id="PF00501">
    <property type="entry name" value="AMP-binding"/>
    <property type="match status" value="1"/>
</dbReference>
<evidence type="ECO:0000313" key="5">
    <source>
        <dbReference type="Proteomes" id="UP000746503"/>
    </source>
</evidence>
<sequence length="549" mass="58072">MAGRSEQWEKTTLPALFLRGLAHGADREALRVGGAGVSYGQLHRQALEWAGALRRAAPGRPVGVLATGGVTAYAGVLAALYSGSAVVPVHPSFPPDHVRRMLGAASVGTVIADAAGTAALAALARPSERAADRPAVLAPDPQGTPPPGWPRLESDPERAAVGPHPLTEEDTAYLLFTSGSTGTPKGVRISHANAAAYFRVLDGRYDFRPDDTFSQTFDLNFDCAMFDLFCAWGSGARVVHVPAGAYPNLPRFLAAENVTVWFSAPSTIGLVRRTCGLAPGSLPTLRWSFFAGEALRNQDAADWQRAADNSAVENLYGPTELTVTIAAHRFDAGADPGNGGNGGVPIGTVHPGHRQLLLRDDGTTVIPGEEGASGEGSDPGEDAEGELCVSGPQLTPGYLDPTHGEGRFLEVDGARYYRTGDRVRRAAGGELLYLGRRDNQVQIQGRRVELAEIDHALSGCSTVAEAVTLAVHGDAGTDLVVFYTGTPVPPGALARELREALPPGVLPKHYQHLDRLPLNSNRKVDRKVLSETARSLVVGRRQDGFPLAR</sequence>
<dbReference type="PROSITE" id="PS00455">
    <property type="entry name" value="AMP_BINDING"/>
    <property type="match status" value="1"/>
</dbReference>
<dbReference type="Proteomes" id="UP000746503">
    <property type="component" value="Unassembled WGS sequence"/>
</dbReference>
<dbReference type="InterPro" id="IPR042099">
    <property type="entry name" value="ANL_N_sf"/>
</dbReference>
<dbReference type="PANTHER" id="PTHR45527:SF1">
    <property type="entry name" value="FATTY ACID SYNTHASE"/>
    <property type="match status" value="1"/>
</dbReference>
<accession>A0ABX1AHV8</accession>
<dbReference type="InterPro" id="IPR045851">
    <property type="entry name" value="AMP-bd_C_sf"/>
</dbReference>
<keyword evidence="2" id="KW-0472">Membrane</keyword>
<feature type="transmembrane region" description="Helical" evidence="2">
    <location>
        <begin position="62"/>
        <end position="81"/>
    </location>
</feature>
<dbReference type="InterPro" id="IPR000873">
    <property type="entry name" value="AMP-dep_synth/lig_dom"/>
</dbReference>
<feature type="domain" description="AMP-dependent synthetase/ligase" evidence="3">
    <location>
        <begin position="24"/>
        <end position="399"/>
    </location>
</feature>
<organism evidence="4 5">
    <name type="scientific">Streptomyces spiramenti</name>
    <dbReference type="NCBI Taxonomy" id="2720606"/>
    <lineage>
        <taxon>Bacteria</taxon>
        <taxon>Bacillati</taxon>
        <taxon>Actinomycetota</taxon>
        <taxon>Actinomycetes</taxon>
        <taxon>Kitasatosporales</taxon>
        <taxon>Streptomycetaceae</taxon>
        <taxon>Streptomyces</taxon>
    </lineage>
</organism>
<dbReference type="PANTHER" id="PTHR45527">
    <property type="entry name" value="NONRIBOSOMAL PEPTIDE SYNTHETASE"/>
    <property type="match status" value="1"/>
</dbReference>
<dbReference type="Gene3D" id="3.30.300.30">
    <property type="match status" value="1"/>
</dbReference>
<keyword evidence="5" id="KW-1185">Reference proteome</keyword>
<gene>
    <name evidence="4" type="ORF">HCJ92_10695</name>
</gene>
<proteinExistence type="predicted"/>
<protein>
    <submittedName>
        <fullName evidence="4">D-alanine--poly(Phosphoribitol) ligase</fullName>
    </submittedName>
</protein>
<feature type="region of interest" description="Disordered" evidence="1">
    <location>
        <begin position="131"/>
        <end position="164"/>
    </location>
</feature>
<evidence type="ECO:0000259" key="3">
    <source>
        <dbReference type="Pfam" id="PF00501"/>
    </source>
</evidence>